<dbReference type="PANTHER" id="PTHR46689:SF2">
    <property type="entry name" value="WW DOMAIN PROTEIN (AFU_ORTHOLOGUE AFUA_6G06520)"/>
    <property type="match status" value="1"/>
</dbReference>
<protein>
    <recommendedName>
        <fullName evidence="2">PhoD-like phosphatase domain-containing protein</fullName>
    </recommendedName>
</protein>
<feature type="region of interest" description="Disordered" evidence="1">
    <location>
        <begin position="914"/>
        <end position="966"/>
    </location>
</feature>
<dbReference type="EMBL" id="JANBUO010000016">
    <property type="protein sequence ID" value="KAJ2808955.1"/>
    <property type="molecule type" value="Genomic_DNA"/>
</dbReference>
<feature type="compositionally biased region" description="Low complexity" evidence="1">
    <location>
        <begin position="164"/>
        <end position="174"/>
    </location>
</feature>
<name>A0A9W8I638_9FUNG</name>
<feature type="domain" description="PhoD-like phosphatase" evidence="2">
    <location>
        <begin position="666"/>
        <end position="822"/>
    </location>
</feature>
<sequence length="1078" mass="116258">MESGGQQPSREGNFSPTNPFNGMSDNNAAQHNQGGVYGQQHGVPSDDMANAAARLANLQLSAGGGAAQGTPPPGGNQRSFAPGYGAVGGEAGGVTGGSHLTAAPVSAAASMPQDPQTTSPAAAASAAPMSQGYQPPPVQPQLRAGGTFAPGYGPPGPAGPSGPPQQLGQPPMDGSSAQRPYAQNYPNASSPYAQSPQHQPLPAPQQQRLVLPPMLGPLLQFVNVELERALWQGSVLILTNESLLPRGPRPPPAQNAAPGGGGVGSTGSGGAYSASGSAMHAGPTPAAGSNVHVPVVEVWDDGVHGPGTGKPKTFQAKAIYTEPTYKYTFWRADLELALPQESEVDVVYQVYWGADESAVQSPSARPSYSFRLAAQASQWRMCVTSDLQFSRRVPEAARVSLRGSGPVFRDLIAKHKANPFHVWIGTGGQFNGEGVWDDCEHALRPFLIPGMDNLRRSHVVWTADMSAAVERWYFLEYLRQWFGVGGVSAMEADGQSCFRQAAETIPYSFTPDSEIFPGFGSYISILQSSPVFGGIKNIGSKYYALFQAHTTPTLAHNEHGFLAEGYHSIKRLGPYTAILTLDTRTERQLSGIVDRHSYDMLFSELEARVPATATNLIVLASNPIIFPRTKNFESLLRSASNSGITSIISYAVNGKQTRNDWITKDRFGESLAVTKLNDFWTAAAHKSERLFVVHSLQEFARRRSCRVTFASGHVNCLSAAHFRTYTDSKYDPRKYPEQRGFVSDFRSMIQLTVSGLVQEPADGLTLRAYHFAGKSAPFDMYTEEKLYHTFNVDVNHLPPPNNNQKLLGRRSYGILIEHDFDNDRQRPGLLSFFYVENETCTGTATPYIINIPPLRYPHLPLQSPTDGRPPQIRPSVTYRGYTATAQSPFAAPDMGGTTATTVLGGAALPHDTKGAQDQYANADPYTYDVPGYENQVTGVGGNGSPGSAGQRQQQQQAPPPYSPAAQEAMNNLPARTEGTYSSSYEHTAAWVQGNGSHTTESDAGGPSRPAQTQQQQPQQYYTTQPLSANQQPAYSQPPYSQPVGQPQQQQQQYQQPPMSATSHPTSQPPQQQYHPPPM</sequence>
<comment type="caution">
    <text evidence="3">The sequence shown here is derived from an EMBL/GenBank/DDBJ whole genome shotgun (WGS) entry which is preliminary data.</text>
</comment>
<organism evidence="3 4">
    <name type="scientific">Coemansia guatemalensis</name>
    <dbReference type="NCBI Taxonomy" id="2761395"/>
    <lineage>
        <taxon>Eukaryota</taxon>
        <taxon>Fungi</taxon>
        <taxon>Fungi incertae sedis</taxon>
        <taxon>Zoopagomycota</taxon>
        <taxon>Kickxellomycotina</taxon>
        <taxon>Kickxellomycetes</taxon>
        <taxon>Kickxellales</taxon>
        <taxon>Kickxellaceae</taxon>
        <taxon>Coemansia</taxon>
    </lineage>
</organism>
<evidence type="ECO:0000313" key="4">
    <source>
        <dbReference type="Proteomes" id="UP001140094"/>
    </source>
</evidence>
<reference evidence="3" key="1">
    <citation type="submission" date="2022-07" db="EMBL/GenBank/DDBJ databases">
        <title>Phylogenomic reconstructions and comparative analyses of Kickxellomycotina fungi.</title>
        <authorList>
            <person name="Reynolds N.K."/>
            <person name="Stajich J.E."/>
            <person name="Barry K."/>
            <person name="Grigoriev I.V."/>
            <person name="Crous P."/>
            <person name="Smith M.E."/>
        </authorList>
    </citation>
    <scope>NUCLEOTIDE SEQUENCE</scope>
    <source>
        <strain evidence="3">NRRL 1565</strain>
    </source>
</reference>
<feature type="compositionally biased region" description="Low complexity" evidence="1">
    <location>
        <begin position="1011"/>
        <end position="1078"/>
    </location>
</feature>
<feature type="compositionally biased region" description="Low complexity" evidence="1">
    <location>
        <begin position="271"/>
        <end position="282"/>
    </location>
</feature>
<feature type="region of interest" description="Disordered" evidence="1">
    <location>
        <begin position="243"/>
        <end position="286"/>
    </location>
</feature>
<feature type="compositionally biased region" description="Polar residues" evidence="1">
    <location>
        <begin position="184"/>
        <end position="193"/>
    </location>
</feature>
<dbReference type="OrthoDB" id="9999821at2759"/>
<accession>A0A9W8I638</accession>
<feature type="compositionally biased region" description="Pro residues" evidence="1">
    <location>
        <begin position="152"/>
        <end position="163"/>
    </location>
</feature>
<dbReference type="GO" id="GO:0016020">
    <property type="term" value="C:membrane"/>
    <property type="evidence" value="ECO:0007669"/>
    <property type="project" value="TreeGrafter"/>
</dbReference>
<feature type="compositionally biased region" description="Low complexity" evidence="1">
    <location>
        <begin position="194"/>
        <end position="203"/>
    </location>
</feature>
<evidence type="ECO:0000256" key="1">
    <source>
        <dbReference type="SAM" id="MobiDB-lite"/>
    </source>
</evidence>
<dbReference type="Pfam" id="PF19050">
    <property type="entry name" value="PhoD_2"/>
    <property type="match status" value="2"/>
</dbReference>
<feature type="compositionally biased region" description="Gly residues" evidence="1">
    <location>
        <begin position="258"/>
        <end position="270"/>
    </location>
</feature>
<dbReference type="Proteomes" id="UP001140094">
    <property type="component" value="Unassembled WGS sequence"/>
</dbReference>
<evidence type="ECO:0000259" key="2">
    <source>
        <dbReference type="Pfam" id="PF19050"/>
    </source>
</evidence>
<proteinExistence type="predicted"/>
<evidence type="ECO:0000313" key="3">
    <source>
        <dbReference type="EMBL" id="KAJ2808955.1"/>
    </source>
</evidence>
<keyword evidence="4" id="KW-1185">Reference proteome</keyword>
<feature type="compositionally biased region" description="Low complexity" evidence="1">
    <location>
        <begin position="947"/>
        <end position="956"/>
    </location>
</feature>
<feature type="compositionally biased region" description="Gly residues" evidence="1">
    <location>
        <begin position="85"/>
        <end position="96"/>
    </location>
</feature>
<feature type="compositionally biased region" description="Polar residues" evidence="1">
    <location>
        <begin position="1"/>
        <end position="33"/>
    </location>
</feature>
<dbReference type="InterPro" id="IPR043904">
    <property type="entry name" value="PhoD_2-like"/>
</dbReference>
<feature type="region of interest" description="Disordered" evidence="1">
    <location>
        <begin position="994"/>
        <end position="1078"/>
    </location>
</feature>
<feature type="compositionally biased region" description="Low complexity" evidence="1">
    <location>
        <begin position="49"/>
        <end position="61"/>
    </location>
</feature>
<feature type="domain" description="PhoD-like phosphatase" evidence="2">
    <location>
        <begin position="361"/>
        <end position="657"/>
    </location>
</feature>
<feature type="region of interest" description="Disordered" evidence="1">
    <location>
        <begin position="1"/>
        <end position="203"/>
    </location>
</feature>
<dbReference type="PANTHER" id="PTHR46689">
    <property type="entry name" value="MEMBRANE PROTEIN, PUTATIVE-RELATED"/>
    <property type="match status" value="1"/>
</dbReference>
<dbReference type="AlphaFoldDB" id="A0A9W8I638"/>
<gene>
    <name evidence="3" type="ORF">H4R20_000504</name>
</gene>
<feature type="compositionally biased region" description="Low complexity" evidence="1">
    <location>
        <begin position="117"/>
        <end position="128"/>
    </location>
</feature>